<reference evidence="9" key="1">
    <citation type="journal article" date="2016" name="Gigascience">
        <title>De novo construction of an expanded transcriptome assembly for the western tarnished plant bug, Lygus hesperus.</title>
        <authorList>
            <person name="Tassone E.E."/>
            <person name="Geib S.M."/>
            <person name="Hall B."/>
            <person name="Fabrick J.A."/>
            <person name="Brent C.S."/>
            <person name="Hull J.J."/>
        </authorList>
    </citation>
    <scope>NUCLEOTIDE SEQUENCE</scope>
</reference>
<feature type="region of interest" description="Disordered" evidence="5">
    <location>
        <begin position="734"/>
        <end position="753"/>
    </location>
</feature>
<proteinExistence type="predicted"/>
<dbReference type="InterPro" id="IPR051482">
    <property type="entry name" value="Cholesterol_transport"/>
</dbReference>
<evidence type="ECO:0000313" key="8">
    <source>
        <dbReference type="EMBL" id="JAQ15260.1"/>
    </source>
</evidence>
<dbReference type="GO" id="GO:0005789">
    <property type="term" value="C:endoplasmic reticulum membrane"/>
    <property type="evidence" value="ECO:0007669"/>
    <property type="project" value="TreeGrafter"/>
</dbReference>
<dbReference type="Gene3D" id="2.30.29.30">
    <property type="entry name" value="Pleckstrin-homology domain (PH domain)/Phosphotyrosine-binding domain (PTB)"/>
    <property type="match status" value="1"/>
</dbReference>
<feature type="transmembrane region" description="Helical" evidence="6">
    <location>
        <begin position="632"/>
        <end position="652"/>
    </location>
</feature>
<dbReference type="EMBL" id="GDHC01003369">
    <property type="protein sequence ID" value="JAQ15260.1"/>
    <property type="molecule type" value="Transcribed_RNA"/>
</dbReference>
<gene>
    <name evidence="9" type="primary">Gramd1b_1</name>
    <name evidence="8" type="synonym">Gramd1b_0</name>
    <name evidence="8" type="ORF">g.74759</name>
    <name evidence="9" type="ORF">g.74760</name>
</gene>
<accession>A0A146MGZ9</accession>
<dbReference type="GO" id="GO:0032934">
    <property type="term" value="F:sterol binding"/>
    <property type="evidence" value="ECO:0007669"/>
    <property type="project" value="TreeGrafter"/>
</dbReference>
<dbReference type="InterPro" id="IPR031968">
    <property type="entry name" value="VASt"/>
</dbReference>
<feature type="compositionally biased region" description="Basic and acidic residues" evidence="5">
    <location>
        <begin position="306"/>
        <end position="335"/>
    </location>
</feature>
<feature type="region of interest" description="Disordered" evidence="5">
    <location>
        <begin position="1"/>
        <end position="139"/>
    </location>
</feature>
<evidence type="ECO:0000256" key="6">
    <source>
        <dbReference type="SAM" id="Phobius"/>
    </source>
</evidence>
<feature type="domain" description="VASt" evidence="7">
    <location>
        <begin position="401"/>
        <end position="574"/>
    </location>
</feature>
<feature type="compositionally biased region" description="Low complexity" evidence="5">
    <location>
        <begin position="1"/>
        <end position="19"/>
    </location>
</feature>
<evidence type="ECO:0000256" key="5">
    <source>
        <dbReference type="SAM" id="MobiDB-lite"/>
    </source>
</evidence>
<dbReference type="Pfam" id="PF16016">
    <property type="entry name" value="VASt"/>
    <property type="match status" value="1"/>
</dbReference>
<feature type="region of interest" description="Disordered" evidence="5">
    <location>
        <begin position="295"/>
        <end position="393"/>
    </location>
</feature>
<dbReference type="GO" id="GO:0005886">
    <property type="term" value="C:plasma membrane"/>
    <property type="evidence" value="ECO:0007669"/>
    <property type="project" value="TreeGrafter"/>
</dbReference>
<dbReference type="GO" id="GO:0140268">
    <property type="term" value="C:endoplasmic reticulum-plasma membrane contact site"/>
    <property type="evidence" value="ECO:0007669"/>
    <property type="project" value="TreeGrafter"/>
</dbReference>
<keyword evidence="3 6" id="KW-1133">Transmembrane helix</keyword>
<feature type="compositionally biased region" description="Basic and acidic residues" evidence="5">
    <location>
        <begin position="86"/>
        <end position="115"/>
    </location>
</feature>
<dbReference type="SMART" id="SM00568">
    <property type="entry name" value="GRAM"/>
    <property type="match status" value="1"/>
</dbReference>
<dbReference type="InterPro" id="IPR004182">
    <property type="entry name" value="GRAM"/>
</dbReference>
<dbReference type="FunFam" id="2.30.29.30:FF:000008">
    <property type="entry name" value="GRAM domain containing 1B"/>
    <property type="match status" value="1"/>
</dbReference>
<dbReference type="CDD" id="cd13220">
    <property type="entry name" value="PH-GRAM_GRAMDC"/>
    <property type="match status" value="1"/>
</dbReference>
<dbReference type="GO" id="GO:0120015">
    <property type="term" value="F:sterol transfer activity"/>
    <property type="evidence" value="ECO:0007669"/>
    <property type="project" value="TreeGrafter"/>
</dbReference>
<evidence type="ECO:0000256" key="2">
    <source>
        <dbReference type="ARBA" id="ARBA00022692"/>
    </source>
</evidence>
<protein>
    <submittedName>
        <fullName evidence="9">GRAM domain-containing protein 1B</fullName>
    </submittedName>
</protein>
<dbReference type="PANTHER" id="PTHR23319">
    <property type="entry name" value="GRAM DOMAIN CONTAINING 1B, ISOFORM E"/>
    <property type="match status" value="1"/>
</dbReference>
<keyword evidence="2 6" id="KW-0812">Transmembrane</keyword>
<organism evidence="9">
    <name type="scientific">Lygus hesperus</name>
    <name type="common">Western plant bug</name>
    <dbReference type="NCBI Taxonomy" id="30085"/>
    <lineage>
        <taxon>Eukaryota</taxon>
        <taxon>Metazoa</taxon>
        <taxon>Ecdysozoa</taxon>
        <taxon>Arthropoda</taxon>
        <taxon>Hexapoda</taxon>
        <taxon>Insecta</taxon>
        <taxon>Pterygota</taxon>
        <taxon>Neoptera</taxon>
        <taxon>Paraneoptera</taxon>
        <taxon>Hemiptera</taxon>
        <taxon>Heteroptera</taxon>
        <taxon>Panheteroptera</taxon>
        <taxon>Cimicomorpha</taxon>
        <taxon>Miridae</taxon>
        <taxon>Mirini</taxon>
        <taxon>Lygus</taxon>
    </lineage>
</organism>
<dbReference type="AlphaFoldDB" id="A0A146MGZ9"/>
<dbReference type="InterPro" id="IPR011993">
    <property type="entry name" value="PH-like_dom_sf"/>
</dbReference>
<feature type="compositionally biased region" description="Polar residues" evidence="5">
    <location>
        <begin position="336"/>
        <end position="354"/>
    </location>
</feature>
<dbReference type="PROSITE" id="PS51778">
    <property type="entry name" value="VAST"/>
    <property type="match status" value="1"/>
</dbReference>
<sequence length="753" mass="84419">MTLPGNQNSPSQVQNSSSNLEVKPVTPNGSPQSSPVPTTKNQHKREPSITGSKESVPERSDSSNSHKGSPSSEGSTSKVPDVVPPDENRRGSSESVADKTPRSERSSVDLGRRLSSEQLTGGELTRSNSQEPVEKTSKKGKSKKTTWTWLYPTYKSRSEDFKRLFKDIPADERLVVDYSCAIQRDILVHGRLYVSPNYLCFYANIFRWETQVVFKWKEVTALTKEKTALVIPNAIFVHIGNEKHFLTSFAARDKAYLMLFRIWQNALMDQPMSTQEMWTWVHQCYGDELGLTSDDDDYVAPPVTADGERNHNNNKKDSTSDILEHLTNESEKNVDKNSNPHISRDSSSGTNESVDTVIPNAGGHSASDQPQSDVSDSSGSESESEKNDKPLGAIKCPAAHEGRLMLHMQVAIHVDQLFSHLFTNSKFLLDLHEIRKSTDIKQSAWTVNPSTNQKGRTVSLTVTLGQAIGPKHAQVTESQKMLPCSTPGEIYSIEIEASNAGVPYSDTFYVISHYCLTRGSDPNTSTIAVYCQIKYRKSVWGIVKSYIEKHCWQGIEDYFNDLVKALETECERTRRTMTSLPGTKRKGIRRRRSGVSKMQALPMPDIEEKPLVQPLVLPTQTAAHLPQNADTLAWIVFLTLFLLLVLNAALYYKLWGLEQSERRLSDPTSDLDMDNFRFAPRTPEEWRTLLQKQEQLHAFEVERWLRILKASVHLLQQVENSLTGLQESIQGAMGDVNDASSSSDSLTTDHSDL</sequence>
<name>A0A146MGZ9_LYGHE</name>
<evidence type="ECO:0000256" key="1">
    <source>
        <dbReference type="ARBA" id="ARBA00004167"/>
    </source>
</evidence>
<dbReference type="Pfam" id="PF02893">
    <property type="entry name" value="GRAM"/>
    <property type="match status" value="1"/>
</dbReference>
<evidence type="ECO:0000259" key="7">
    <source>
        <dbReference type="PROSITE" id="PS51778"/>
    </source>
</evidence>
<comment type="subcellular location">
    <subcellularLocation>
        <location evidence="1">Membrane</location>
        <topology evidence="1">Single-pass membrane protein</topology>
    </subcellularLocation>
</comment>
<feature type="compositionally biased region" description="Polar residues" evidence="5">
    <location>
        <begin position="62"/>
        <end position="78"/>
    </location>
</feature>
<feature type="compositionally biased region" description="Polar residues" evidence="5">
    <location>
        <begin position="27"/>
        <end position="40"/>
    </location>
</feature>
<keyword evidence="4 6" id="KW-0472">Membrane</keyword>
<dbReference type="EMBL" id="GDHC01000689">
    <property type="protein sequence ID" value="JAQ17940.1"/>
    <property type="molecule type" value="Transcribed_RNA"/>
</dbReference>
<evidence type="ECO:0000256" key="3">
    <source>
        <dbReference type="ARBA" id="ARBA00022989"/>
    </source>
</evidence>
<dbReference type="GO" id="GO:0032366">
    <property type="term" value="P:intracellular sterol transport"/>
    <property type="evidence" value="ECO:0007669"/>
    <property type="project" value="TreeGrafter"/>
</dbReference>
<dbReference type="PANTHER" id="PTHR23319:SF4">
    <property type="entry name" value="GRAM DOMAIN CONTAINING 1B, ISOFORM E"/>
    <property type="match status" value="1"/>
</dbReference>
<evidence type="ECO:0000256" key="4">
    <source>
        <dbReference type="ARBA" id="ARBA00023136"/>
    </source>
</evidence>
<evidence type="ECO:0000313" key="9">
    <source>
        <dbReference type="EMBL" id="JAQ17940.1"/>
    </source>
</evidence>
<feature type="compositionally biased region" description="Low complexity" evidence="5">
    <location>
        <begin position="365"/>
        <end position="381"/>
    </location>
</feature>